<name>A0A6I2U2G5_9BACT</name>
<sequence length="337" mass="39170">MICQENEATKTNSHVIPSFLVTMFTSYNGSGKRDTEVLFSISDTKDSVYTGRAVPDTKLEGLFDTDKLTEERIQEELSKNTVAKDFIFCPQCEKRLADLLESPYAQNQRNGQNINDDVPLFFWLSVVWRMSVTSDYGFTLGEDIENTLQLYLKSYFVQKESHANIDDTIKYVPFRYKLLRCKDYCKVKNGFCFAKFDNEILTMILGDYILQVIFNLQSDFPKTEFYGAETFLEEATINHGTSKEVVMELDVDAYKKIVDSFVRYAAHLKRVAIEGKLDFIWQRLGHIGMMPTELKKEFFETYYDEKVKIGDRHEKKRFAVVLTRILAKYDKSKAYGK</sequence>
<dbReference type="AlphaFoldDB" id="A0A6I2U2G5"/>
<comment type="caution">
    <text evidence="1">The sequence shown here is derived from an EMBL/GenBank/DDBJ whole genome shotgun (WGS) entry which is preliminary data.</text>
</comment>
<evidence type="ECO:0000313" key="2">
    <source>
        <dbReference type="Proteomes" id="UP000450161"/>
    </source>
</evidence>
<protein>
    <recommendedName>
        <fullName evidence="3">DUF4238 domain-containing protein</fullName>
    </recommendedName>
</protein>
<evidence type="ECO:0000313" key="1">
    <source>
        <dbReference type="EMBL" id="MST78817.1"/>
    </source>
</evidence>
<proteinExistence type="predicted"/>
<organism evidence="1 2">
    <name type="scientific">Segatella copri</name>
    <dbReference type="NCBI Taxonomy" id="165179"/>
    <lineage>
        <taxon>Bacteria</taxon>
        <taxon>Pseudomonadati</taxon>
        <taxon>Bacteroidota</taxon>
        <taxon>Bacteroidia</taxon>
        <taxon>Bacteroidales</taxon>
        <taxon>Prevotellaceae</taxon>
        <taxon>Segatella</taxon>
    </lineage>
</organism>
<evidence type="ECO:0008006" key="3">
    <source>
        <dbReference type="Google" id="ProtNLM"/>
    </source>
</evidence>
<dbReference type="Proteomes" id="UP000450161">
    <property type="component" value="Unassembled WGS sequence"/>
</dbReference>
<dbReference type="RefSeq" id="WP_154483380.1">
    <property type="nucleotide sequence ID" value="NZ_VUNF01000053.1"/>
</dbReference>
<gene>
    <name evidence="1" type="ORF">FYJ72_14445</name>
</gene>
<reference evidence="1 2" key="1">
    <citation type="submission" date="2019-08" db="EMBL/GenBank/DDBJ databases">
        <title>In-depth cultivation of the pig gut microbiome towards novel bacterial diversity and tailored functional studies.</title>
        <authorList>
            <person name="Wylensek D."/>
            <person name="Hitch T.C.A."/>
            <person name="Clavel T."/>
        </authorList>
    </citation>
    <scope>NUCLEOTIDE SEQUENCE [LARGE SCALE GENOMIC DNA]</scope>
    <source>
        <strain evidence="1 2">LKV-178-WT-2C</strain>
    </source>
</reference>
<accession>A0A6I2U2G5</accession>
<dbReference type="EMBL" id="VUNF01000053">
    <property type="protein sequence ID" value="MST78817.1"/>
    <property type="molecule type" value="Genomic_DNA"/>
</dbReference>